<dbReference type="PANTHER" id="PTHR30160">
    <property type="entry name" value="TETRAACYLDISACCHARIDE 4'-KINASE-RELATED"/>
    <property type="match status" value="1"/>
</dbReference>
<accession>A0A0D6MQ36</accession>
<keyword evidence="2 5" id="KW-0808">Transferase</keyword>
<comment type="caution">
    <text evidence="5">The sequence shown here is derived from an EMBL/GenBank/DDBJ whole genome shotgun (WGS) entry which is preliminary data.</text>
</comment>
<evidence type="ECO:0000313" key="6">
    <source>
        <dbReference type="Proteomes" id="UP000032679"/>
    </source>
</evidence>
<dbReference type="InterPro" id="IPR002201">
    <property type="entry name" value="Glyco_trans_9"/>
</dbReference>
<feature type="region of interest" description="Disordered" evidence="3">
    <location>
        <begin position="1"/>
        <end position="43"/>
    </location>
</feature>
<name>A0A0D6MQ36_9PROT</name>
<evidence type="ECO:0000313" key="5">
    <source>
        <dbReference type="EMBL" id="GAN55802.1"/>
    </source>
</evidence>
<dbReference type="EMBL" id="BALE01000059">
    <property type="protein sequence ID" value="GAN55802.1"/>
    <property type="molecule type" value="Genomic_DNA"/>
</dbReference>
<dbReference type="Gene3D" id="3.40.50.2000">
    <property type="entry name" value="Glycogen Phosphorylase B"/>
    <property type="match status" value="1"/>
</dbReference>
<dbReference type="GO" id="GO:0005829">
    <property type="term" value="C:cytosol"/>
    <property type="evidence" value="ECO:0007669"/>
    <property type="project" value="TreeGrafter"/>
</dbReference>
<keyword evidence="6" id="KW-1185">Reference proteome</keyword>
<keyword evidence="1" id="KW-0328">Glycosyltransferase</keyword>
<dbReference type="GO" id="GO:0008713">
    <property type="term" value="F:ADP-heptose-lipopolysaccharide heptosyltransferase activity"/>
    <property type="evidence" value="ECO:0007669"/>
    <property type="project" value="TreeGrafter"/>
</dbReference>
<evidence type="ECO:0000256" key="3">
    <source>
        <dbReference type="SAM" id="MobiDB-lite"/>
    </source>
</evidence>
<gene>
    <name evidence="5" type="ORF">Tasa_059_018</name>
</gene>
<evidence type="ECO:0000256" key="1">
    <source>
        <dbReference type="ARBA" id="ARBA00022676"/>
    </source>
</evidence>
<dbReference type="STRING" id="1231623.Tasa_059_018"/>
<dbReference type="Pfam" id="PF21129">
    <property type="entry name" value="TibC_1st"/>
    <property type="match status" value="1"/>
</dbReference>
<dbReference type="SUPFAM" id="SSF53756">
    <property type="entry name" value="UDP-Glycosyltransferase/glycogen phosphorylase"/>
    <property type="match status" value="1"/>
</dbReference>
<dbReference type="NCBIfam" id="TIGR04414">
    <property type="entry name" value="hepto_Aah_TibC"/>
    <property type="match status" value="1"/>
</dbReference>
<dbReference type="AlphaFoldDB" id="A0A0D6MQ36"/>
<feature type="domain" description="Autotransproter heptosyltransferase TibC/BAHTCr-like N-terminal" evidence="4">
    <location>
        <begin position="57"/>
        <end position="120"/>
    </location>
</feature>
<dbReference type="PANTHER" id="PTHR30160:SF1">
    <property type="entry name" value="LIPOPOLYSACCHARIDE 1,2-N-ACETYLGLUCOSAMINETRANSFERASE-RELATED"/>
    <property type="match status" value="1"/>
</dbReference>
<evidence type="ECO:0000256" key="2">
    <source>
        <dbReference type="ARBA" id="ARBA00022679"/>
    </source>
</evidence>
<dbReference type="InterPro" id="IPR049327">
    <property type="entry name" value="TibC/BAHTCr-like_N"/>
</dbReference>
<organism evidence="5 6">
    <name type="scientific">Tanticharoenia sakaeratensis NBRC 103193</name>
    <dbReference type="NCBI Taxonomy" id="1231623"/>
    <lineage>
        <taxon>Bacteria</taxon>
        <taxon>Pseudomonadati</taxon>
        <taxon>Pseudomonadota</taxon>
        <taxon>Alphaproteobacteria</taxon>
        <taxon>Acetobacterales</taxon>
        <taxon>Acetobacteraceae</taxon>
        <taxon>Tanticharoenia</taxon>
    </lineage>
</organism>
<dbReference type="GO" id="GO:0009244">
    <property type="term" value="P:lipopolysaccharide core region biosynthetic process"/>
    <property type="evidence" value="ECO:0007669"/>
    <property type="project" value="TreeGrafter"/>
</dbReference>
<dbReference type="Proteomes" id="UP000032679">
    <property type="component" value="Unassembled WGS sequence"/>
</dbReference>
<dbReference type="InterPro" id="IPR051199">
    <property type="entry name" value="LPS_LOS_Heptosyltrfase"/>
</dbReference>
<reference evidence="5 6" key="1">
    <citation type="submission" date="2012-10" db="EMBL/GenBank/DDBJ databases">
        <title>Genome sequencing of Tanticharoenia sakaeratensis NBRC 103193.</title>
        <authorList>
            <person name="Azuma Y."/>
            <person name="Hadano H."/>
            <person name="Hirakawa H."/>
            <person name="Matsushita K."/>
        </authorList>
    </citation>
    <scope>NUCLEOTIDE SEQUENCE [LARGE SCALE GENOMIC DNA]</scope>
    <source>
        <strain evidence="5 6">NBRC 103193</strain>
    </source>
</reference>
<dbReference type="InterPro" id="IPR030929">
    <property type="entry name" value="Aah/TibC-like"/>
</dbReference>
<evidence type="ECO:0000259" key="4">
    <source>
        <dbReference type="Pfam" id="PF21129"/>
    </source>
</evidence>
<protein>
    <submittedName>
        <fullName evidence="5">Glycosyltransferase</fullName>
    </submittedName>
</protein>
<proteinExistence type="predicted"/>
<sequence>MSEDLPMTTDAPTPEGGAPEKALVKDASSAGTPPAAPAPEPVNPYLPVPMPPVMEAPEGIRYDFNDGARVAVPELSPEAGEWRVRLADAVTGNVLFDARLKAGMVASTKKYVVPFLIDVWLHAADGTVRHVLHHEMSLSGRKVLVQLPVGTLGDTLGWLPFVIRFARETGADMTCSIAEAILPLVSGVNSGITLIGHEAAKAQADFTAGFYATYYIGLFFSDKECARQPTDFRHVGLHRTAGYILGVGPHDDTPVAINIDDDMRPVEEPYVCIAVQASTQCKYWNNPAGWRDVVTFLKDRGYRVICIDQKPVHGSGLVWNHIPHGAEDETGNRPLSERARWLKHAAFFVGLSSGLAWLAHAAGTPVVMISGFTHPDNEFATPWRVINWHTCNSCWNDPAHQFDHHDFLWCPRHAGTDRQFECTRLITSRQVNGTIMNLIRAKGLPGADYRMEKLGA</sequence>
<dbReference type="Pfam" id="PF01075">
    <property type="entry name" value="Glyco_transf_9"/>
    <property type="match status" value="1"/>
</dbReference>
<feature type="compositionally biased region" description="Pro residues" evidence="3">
    <location>
        <begin position="34"/>
        <end position="43"/>
    </location>
</feature>